<name>A0AAD5MGR7_PARTN</name>
<evidence type="ECO:0000256" key="1">
    <source>
        <dbReference type="SAM" id="MobiDB-lite"/>
    </source>
</evidence>
<accession>A0AAD5MGR7</accession>
<comment type="caution">
    <text evidence="2">The sequence shown here is derived from an EMBL/GenBank/DDBJ whole genome shotgun (WGS) entry which is preliminary data.</text>
</comment>
<evidence type="ECO:0000313" key="3">
    <source>
        <dbReference type="Proteomes" id="UP001196413"/>
    </source>
</evidence>
<feature type="compositionally biased region" description="Basic residues" evidence="1">
    <location>
        <begin position="51"/>
        <end position="60"/>
    </location>
</feature>
<gene>
    <name evidence="2" type="ORF">KIN20_016648</name>
</gene>
<dbReference type="Proteomes" id="UP001196413">
    <property type="component" value="Unassembled WGS sequence"/>
</dbReference>
<dbReference type="AlphaFoldDB" id="A0AAD5MGR7"/>
<reference evidence="2" key="1">
    <citation type="submission" date="2021-06" db="EMBL/GenBank/DDBJ databases">
        <title>Parelaphostrongylus tenuis whole genome reference sequence.</title>
        <authorList>
            <person name="Garwood T.J."/>
            <person name="Larsen P.A."/>
            <person name="Fountain-Jones N.M."/>
            <person name="Garbe J.R."/>
            <person name="Macchietto M.G."/>
            <person name="Kania S.A."/>
            <person name="Gerhold R.W."/>
            <person name="Richards J.E."/>
            <person name="Wolf T.M."/>
        </authorList>
    </citation>
    <scope>NUCLEOTIDE SEQUENCE</scope>
    <source>
        <strain evidence="2">MNPRO001-30</strain>
        <tissue evidence="2">Meninges</tissue>
    </source>
</reference>
<keyword evidence="3" id="KW-1185">Reference proteome</keyword>
<evidence type="ECO:0000313" key="2">
    <source>
        <dbReference type="EMBL" id="KAJ1358260.1"/>
    </source>
</evidence>
<proteinExistence type="predicted"/>
<organism evidence="2 3">
    <name type="scientific">Parelaphostrongylus tenuis</name>
    <name type="common">Meningeal worm</name>
    <dbReference type="NCBI Taxonomy" id="148309"/>
    <lineage>
        <taxon>Eukaryota</taxon>
        <taxon>Metazoa</taxon>
        <taxon>Ecdysozoa</taxon>
        <taxon>Nematoda</taxon>
        <taxon>Chromadorea</taxon>
        <taxon>Rhabditida</taxon>
        <taxon>Rhabditina</taxon>
        <taxon>Rhabditomorpha</taxon>
        <taxon>Strongyloidea</taxon>
        <taxon>Metastrongylidae</taxon>
        <taxon>Parelaphostrongylus</taxon>
    </lineage>
</organism>
<dbReference type="EMBL" id="JAHQIW010003345">
    <property type="protein sequence ID" value="KAJ1358260.1"/>
    <property type="molecule type" value="Genomic_DNA"/>
</dbReference>
<sequence length="60" mass="6376">MTNKSRKSGAFDTQNGSESSGSASGASAALSEKAEAAYLQDRSCSLSGQKDKRKRFSKDR</sequence>
<feature type="compositionally biased region" description="Low complexity" evidence="1">
    <location>
        <begin position="16"/>
        <end position="31"/>
    </location>
</feature>
<protein>
    <submittedName>
        <fullName evidence="2">Uncharacterized protein</fullName>
    </submittedName>
</protein>
<feature type="region of interest" description="Disordered" evidence="1">
    <location>
        <begin position="1"/>
        <end position="60"/>
    </location>
</feature>